<evidence type="ECO:0000313" key="2">
    <source>
        <dbReference type="Proteomes" id="UP000252519"/>
    </source>
</evidence>
<dbReference type="AlphaFoldDB" id="A0A368H9P6"/>
<comment type="caution">
    <text evidence="1">The sequence shown here is derived from an EMBL/GenBank/DDBJ whole genome shotgun (WGS) entry which is preliminary data.</text>
</comment>
<keyword evidence="2" id="KW-1185">Reference proteome</keyword>
<organism evidence="1 2">
    <name type="scientific">Ancylostoma caninum</name>
    <name type="common">Dog hookworm</name>
    <dbReference type="NCBI Taxonomy" id="29170"/>
    <lineage>
        <taxon>Eukaryota</taxon>
        <taxon>Metazoa</taxon>
        <taxon>Ecdysozoa</taxon>
        <taxon>Nematoda</taxon>
        <taxon>Chromadorea</taxon>
        <taxon>Rhabditida</taxon>
        <taxon>Rhabditina</taxon>
        <taxon>Rhabditomorpha</taxon>
        <taxon>Strongyloidea</taxon>
        <taxon>Ancylostomatidae</taxon>
        <taxon>Ancylostomatinae</taxon>
        <taxon>Ancylostoma</taxon>
    </lineage>
</organism>
<dbReference type="Proteomes" id="UP000252519">
    <property type="component" value="Unassembled WGS sequence"/>
</dbReference>
<accession>A0A368H9P6</accession>
<dbReference type="EMBL" id="JOJR01000002">
    <property type="protein sequence ID" value="RCN53266.1"/>
    <property type="molecule type" value="Genomic_DNA"/>
</dbReference>
<protein>
    <submittedName>
        <fullName evidence="1">Uncharacterized protein</fullName>
    </submittedName>
</protein>
<gene>
    <name evidence="1" type="ORF">ANCCAN_00326</name>
</gene>
<sequence length="81" mass="9453">MIFYFKAGFLVNVTILQQGASLLMKEIQEVSWRMEQFVLFPSKKALVFRWQSTALRNFTQFSRTYTGYAEQLSTAKKCSVI</sequence>
<name>A0A368H9P6_ANCCA</name>
<reference evidence="1 2" key="1">
    <citation type="submission" date="2014-10" db="EMBL/GenBank/DDBJ databases">
        <title>Draft genome of the hookworm Ancylostoma caninum.</title>
        <authorList>
            <person name="Mitreva M."/>
        </authorList>
    </citation>
    <scope>NUCLEOTIDE SEQUENCE [LARGE SCALE GENOMIC DNA]</scope>
    <source>
        <strain evidence="1 2">Baltimore</strain>
    </source>
</reference>
<proteinExistence type="predicted"/>
<evidence type="ECO:0000313" key="1">
    <source>
        <dbReference type="EMBL" id="RCN53266.1"/>
    </source>
</evidence>